<dbReference type="PROSITE" id="PS00758">
    <property type="entry name" value="ARGE_DAPE_CPG2_1"/>
    <property type="match status" value="1"/>
</dbReference>
<dbReference type="PANTHER" id="PTHR43808">
    <property type="entry name" value="ACETYLORNITHINE DEACETYLASE"/>
    <property type="match status" value="1"/>
</dbReference>
<dbReference type="SUPFAM" id="SSF55031">
    <property type="entry name" value="Bacterial exopeptidase dimerisation domain"/>
    <property type="match status" value="1"/>
</dbReference>
<comment type="cofactor">
    <cofactor evidence="1">
        <name>Zn(2+)</name>
        <dbReference type="ChEBI" id="CHEBI:29105"/>
    </cofactor>
</comment>
<accession>A0ABV7G0A8</accession>
<dbReference type="Gene3D" id="3.40.630.10">
    <property type="entry name" value="Zn peptidases"/>
    <property type="match status" value="1"/>
</dbReference>
<keyword evidence="8" id="KW-1185">Reference proteome</keyword>
<proteinExistence type="predicted"/>
<dbReference type="Pfam" id="PF07687">
    <property type="entry name" value="M20_dimer"/>
    <property type="match status" value="1"/>
</dbReference>
<keyword evidence="4" id="KW-0862">Zinc</keyword>
<name>A0ABV7G0A8_9PROT</name>
<feature type="domain" description="Peptidase M20 dimerisation" evidence="6">
    <location>
        <begin position="169"/>
        <end position="278"/>
    </location>
</feature>
<dbReference type="InterPro" id="IPR011650">
    <property type="entry name" value="Peptidase_M20_dimer"/>
</dbReference>
<evidence type="ECO:0000313" key="8">
    <source>
        <dbReference type="Proteomes" id="UP001595593"/>
    </source>
</evidence>
<dbReference type="RefSeq" id="WP_379595470.1">
    <property type="nucleotide sequence ID" value="NZ_JBHRTN010000008.1"/>
</dbReference>
<evidence type="ECO:0000313" key="7">
    <source>
        <dbReference type="EMBL" id="MFC3125034.1"/>
    </source>
</evidence>
<comment type="caution">
    <text evidence="7">The sequence shown here is derived from an EMBL/GenBank/DDBJ whole genome shotgun (WGS) entry which is preliminary data.</text>
</comment>
<dbReference type="SUPFAM" id="SSF53187">
    <property type="entry name" value="Zn-dependent exopeptidases"/>
    <property type="match status" value="1"/>
</dbReference>
<evidence type="ECO:0000256" key="1">
    <source>
        <dbReference type="ARBA" id="ARBA00001947"/>
    </source>
</evidence>
<dbReference type="Pfam" id="PF01546">
    <property type="entry name" value="Peptidase_M20"/>
    <property type="match status" value="1"/>
</dbReference>
<keyword evidence="5" id="KW-0170">Cobalt</keyword>
<reference evidence="8" key="1">
    <citation type="journal article" date="2019" name="Int. J. Syst. Evol. Microbiol.">
        <title>The Global Catalogue of Microorganisms (GCM) 10K type strain sequencing project: providing services to taxonomists for standard genome sequencing and annotation.</title>
        <authorList>
            <consortium name="The Broad Institute Genomics Platform"/>
            <consortium name="The Broad Institute Genome Sequencing Center for Infectious Disease"/>
            <person name="Wu L."/>
            <person name="Ma J."/>
        </authorList>
    </citation>
    <scope>NUCLEOTIDE SEQUENCE [LARGE SCALE GENOMIC DNA]</scope>
    <source>
        <strain evidence="8">KCTC 52094</strain>
    </source>
</reference>
<dbReference type="InterPro" id="IPR036264">
    <property type="entry name" value="Bact_exopeptidase_dim_dom"/>
</dbReference>
<keyword evidence="3" id="KW-0378">Hydrolase</keyword>
<sequence length="364" mass="38270">MHTDAVAHLAADLVRLDSRSFVSNLPVADRIAAELGGFEVERLDFTDPAGVAKQVIVAHRGPPGGVALSGHMDTVPDTGWTTDPFSGRIDADGVLHGLGSTDMKGQVAACIVAAQSLPEGVPATLLLTTDEETTKQGARLIAEHSALARRAAPRAIVVAEPTGLVPVRGHRSNIDFVAVAEGVQAHSSLGTGRNANWALVPFLAEMKALAERLRIDPALHDAAYDPVFSDFNLILDNHGTALNVTVPKATARIKFRYSRSVDPTPVVEAVQAAAERAGVALTVTRQGLPPEMPADHPLVRAAEAATGKRAETKPFGTDASELQALAPCLILGPGSIDTAHSPREAVAVRQLAEGVELFQRLMRG</sequence>
<keyword evidence="2" id="KW-0479">Metal-binding</keyword>
<dbReference type="InterPro" id="IPR050072">
    <property type="entry name" value="Peptidase_M20A"/>
</dbReference>
<dbReference type="PANTHER" id="PTHR43808:SF31">
    <property type="entry name" value="N-ACETYL-L-CITRULLINE DEACETYLASE"/>
    <property type="match status" value="1"/>
</dbReference>
<evidence type="ECO:0000259" key="6">
    <source>
        <dbReference type="Pfam" id="PF07687"/>
    </source>
</evidence>
<organism evidence="7 8">
    <name type="scientific">Teichococcus globiformis</name>
    <dbReference type="NCBI Taxonomy" id="2307229"/>
    <lineage>
        <taxon>Bacteria</taxon>
        <taxon>Pseudomonadati</taxon>
        <taxon>Pseudomonadota</taxon>
        <taxon>Alphaproteobacteria</taxon>
        <taxon>Acetobacterales</taxon>
        <taxon>Roseomonadaceae</taxon>
        <taxon>Roseomonas</taxon>
    </lineage>
</organism>
<protein>
    <submittedName>
        <fullName evidence="7">M20/M25/M40 family metallo-hydrolase</fullName>
    </submittedName>
</protein>
<dbReference type="Proteomes" id="UP001595593">
    <property type="component" value="Unassembled WGS sequence"/>
</dbReference>
<dbReference type="EMBL" id="JBHRTN010000008">
    <property type="protein sequence ID" value="MFC3125034.1"/>
    <property type="molecule type" value="Genomic_DNA"/>
</dbReference>
<dbReference type="Gene3D" id="3.30.70.360">
    <property type="match status" value="1"/>
</dbReference>
<evidence type="ECO:0000256" key="3">
    <source>
        <dbReference type="ARBA" id="ARBA00022801"/>
    </source>
</evidence>
<evidence type="ECO:0000256" key="5">
    <source>
        <dbReference type="ARBA" id="ARBA00023285"/>
    </source>
</evidence>
<gene>
    <name evidence="7" type="ORF">ACFOD4_08175</name>
</gene>
<dbReference type="InterPro" id="IPR002933">
    <property type="entry name" value="Peptidase_M20"/>
</dbReference>
<evidence type="ECO:0000256" key="4">
    <source>
        <dbReference type="ARBA" id="ARBA00022833"/>
    </source>
</evidence>
<dbReference type="InterPro" id="IPR001261">
    <property type="entry name" value="ArgE/DapE_CS"/>
</dbReference>
<evidence type="ECO:0000256" key="2">
    <source>
        <dbReference type="ARBA" id="ARBA00022723"/>
    </source>
</evidence>